<accession>A0AAQ3P380</accession>
<reference evidence="1 2" key="1">
    <citation type="journal article" date="2023" name="Life. Sci Alliance">
        <title>Evolutionary insights into 3D genome organization and epigenetic landscape of Vigna mungo.</title>
        <authorList>
            <person name="Junaid A."/>
            <person name="Singh B."/>
            <person name="Bhatia S."/>
        </authorList>
    </citation>
    <scope>NUCLEOTIDE SEQUENCE [LARGE SCALE GENOMIC DNA]</scope>
    <source>
        <strain evidence="1">Urdbean</strain>
    </source>
</reference>
<feature type="non-terminal residue" evidence="1">
    <location>
        <position position="149"/>
    </location>
</feature>
<dbReference type="AlphaFoldDB" id="A0AAQ3P380"/>
<keyword evidence="2" id="KW-1185">Reference proteome</keyword>
<protein>
    <submittedName>
        <fullName evidence="1">Uncharacterized protein</fullName>
    </submittedName>
</protein>
<proteinExistence type="predicted"/>
<organism evidence="1 2">
    <name type="scientific">Vigna mungo</name>
    <name type="common">Black gram</name>
    <name type="synonym">Phaseolus mungo</name>
    <dbReference type="NCBI Taxonomy" id="3915"/>
    <lineage>
        <taxon>Eukaryota</taxon>
        <taxon>Viridiplantae</taxon>
        <taxon>Streptophyta</taxon>
        <taxon>Embryophyta</taxon>
        <taxon>Tracheophyta</taxon>
        <taxon>Spermatophyta</taxon>
        <taxon>Magnoliopsida</taxon>
        <taxon>eudicotyledons</taxon>
        <taxon>Gunneridae</taxon>
        <taxon>Pentapetalae</taxon>
        <taxon>rosids</taxon>
        <taxon>fabids</taxon>
        <taxon>Fabales</taxon>
        <taxon>Fabaceae</taxon>
        <taxon>Papilionoideae</taxon>
        <taxon>50 kb inversion clade</taxon>
        <taxon>NPAAA clade</taxon>
        <taxon>indigoferoid/millettioid clade</taxon>
        <taxon>Phaseoleae</taxon>
        <taxon>Vigna</taxon>
    </lineage>
</organism>
<dbReference type="Proteomes" id="UP001374535">
    <property type="component" value="Chromosome 2"/>
</dbReference>
<feature type="non-terminal residue" evidence="1">
    <location>
        <position position="1"/>
    </location>
</feature>
<sequence>PHSLLLSLHHWLLRQTFLRESIEGVGGGGVGGEEVTSAAFDVLVVDATSFGSDGGFDAVAFTDEEIPAENLGEAVHHVVELLVFHVHQRAHREPKLGDLGSRVVADAVGLEKLLEATELAGRRPRGVVRLGDSGRGDTIVQERRRGPGG</sequence>
<dbReference type="EMBL" id="CP144699">
    <property type="protein sequence ID" value="WVZ19073.1"/>
    <property type="molecule type" value="Genomic_DNA"/>
</dbReference>
<evidence type="ECO:0000313" key="1">
    <source>
        <dbReference type="EMBL" id="WVZ19073.1"/>
    </source>
</evidence>
<gene>
    <name evidence="1" type="ORF">V8G54_006395</name>
</gene>
<name>A0AAQ3P380_VIGMU</name>
<evidence type="ECO:0000313" key="2">
    <source>
        <dbReference type="Proteomes" id="UP001374535"/>
    </source>
</evidence>